<dbReference type="PANTHER" id="PTHR11846:SF0">
    <property type="entry name" value="ADENYLOSUCCINATE SYNTHETASE"/>
    <property type="match status" value="1"/>
</dbReference>
<proteinExistence type="inferred from homology"/>
<keyword evidence="7 8" id="KW-0342">GTP-binding</keyword>
<dbReference type="SUPFAM" id="SSF52540">
    <property type="entry name" value="P-loop containing nucleoside triphosphate hydrolases"/>
    <property type="match status" value="1"/>
</dbReference>
<keyword evidence="2 8" id="KW-0436">Ligase</keyword>
<feature type="binding site" description="in other chain" evidence="8">
    <location>
        <position position="225"/>
    </location>
    <ligand>
        <name>IMP</name>
        <dbReference type="ChEBI" id="CHEBI:58053"/>
        <note>ligand shared between dimeric partners</note>
    </ligand>
</feature>
<dbReference type="HAMAP" id="MF_00011">
    <property type="entry name" value="Adenylosucc_synth"/>
    <property type="match status" value="1"/>
</dbReference>
<evidence type="ECO:0000256" key="6">
    <source>
        <dbReference type="ARBA" id="ARBA00022842"/>
    </source>
</evidence>
<comment type="similarity">
    <text evidence="8 10">Belongs to the adenylosuccinate synthetase family.</text>
</comment>
<feature type="binding site" evidence="8">
    <location>
        <position position="40"/>
    </location>
    <ligand>
        <name>Mg(2+)</name>
        <dbReference type="ChEBI" id="CHEBI:18420"/>
    </ligand>
</feature>
<gene>
    <name evidence="8 11" type="primary">purA</name>
    <name evidence="11" type="ORF">KL86DPRO_20011</name>
</gene>
<dbReference type="GO" id="GO:0046040">
    <property type="term" value="P:IMP metabolic process"/>
    <property type="evidence" value="ECO:0007669"/>
    <property type="project" value="TreeGrafter"/>
</dbReference>
<dbReference type="PROSITE" id="PS00513">
    <property type="entry name" value="ADENYLOSUCCIN_SYN_2"/>
    <property type="match status" value="1"/>
</dbReference>
<dbReference type="InterPro" id="IPR001114">
    <property type="entry name" value="Adenylosuccinate_synthetase"/>
</dbReference>
<dbReference type="FunFam" id="3.90.170.10:FF:000001">
    <property type="entry name" value="Adenylosuccinate synthetase"/>
    <property type="match status" value="1"/>
</dbReference>
<evidence type="ECO:0000256" key="2">
    <source>
        <dbReference type="ARBA" id="ARBA00022598"/>
    </source>
</evidence>
<dbReference type="PROSITE" id="PS01266">
    <property type="entry name" value="ADENYLOSUCCIN_SYN_1"/>
    <property type="match status" value="1"/>
</dbReference>
<dbReference type="Pfam" id="PF00709">
    <property type="entry name" value="Adenylsucc_synt"/>
    <property type="match status" value="1"/>
</dbReference>
<evidence type="ECO:0000256" key="7">
    <source>
        <dbReference type="ARBA" id="ARBA00023134"/>
    </source>
</evidence>
<evidence type="ECO:0000313" key="11">
    <source>
        <dbReference type="EMBL" id="SBW02665.1"/>
    </source>
</evidence>
<sequence>MSNVVVIGAQWGDEGKGKIVDLLSPSAQVVVRFHGGNNAGHTVIAGGQKYALHLIPSGILHTGCLCLIGNGVVMDPQVFCEEMDSLMKRGVDTGPDRLKISYKTHVIMPYHKILDQARENKRAGGKIGTTGRGIGPCYEDKAARIGVRAGDFLQPDLLRQKIARVLEEKNALLTGLYGQKALSVDGVFEEVRPYAERLSIYLADVSTAINDAWKAGKNVMFEGAQGVHLDIDHGTYPFVTSSNAVTANAMAGSGVYNANLGRIIGIAKAYCTRVGSGPFPSELLDELGETIRQKGAEFGVTTGRPRRCGWHDSVVLRESARLCGLTEIALTKLDVLSGLKELKIAKAYEYKGKTVDFPPQFEGALDDVTPVYETLPGWNEDITDAKVWEDLPENARRYVERLEELCGVPVVMVSVGPDREQTIIRNR</sequence>
<dbReference type="GO" id="GO:0005525">
    <property type="term" value="F:GTP binding"/>
    <property type="evidence" value="ECO:0007669"/>
    <property type="project" value="UniProtKB-UniRule"/>
</dbReference>
<dbReference type="Gene3D" id="1.10.300.10">
    <property type="entry name" value="Adenylosuccinate Synthetase, subunit A, domain 2"/>
    <property type="match status" value="1"/>
</dbReference>
<feature type="binding site" description="in other chain" evidence="8">
    <location>
        <position position="240"/>
    </location>
    <ligand>
        <name>IMP</name>
        <dbReference type="ChEBI" id="CHEBI:58053"/>
        <note>ligand shared between dimeric partners</note>
    </ligand>
</feature>
<dbReference type="InterPro" id="IPR027417">
    <property type="entry name" value="P-loop_NTPase"/>
</dbReference>
<evidence type="ECO:0000256" key="4">
    <source>
        <dbReference type="ARBA" id="ARBA00022741"/>
    </source>
</evidence>
<dbReference type="GO" id="GO:0000287">
    <property type="term" value="F:magnesium ion binding"/>
    <property type="evidence" value="ECO:0007669"/>
    <property type="project" value="UniProtKB-UniRule"/>
</dbReference>
<dbReference type="AlphaFoldDB" id="A0A212JTM9"/>
<dbReference type="InterPro" id="IPR018220">
    <property type="entry name" value="Adenylosuccin_syn_GTP-bd"/>
</dbReference>
<keyword evidence="8" id="KW-0963">Cytoplasm</keyword>
<comment type="cofactor">
    <cofactor evidence="8">
        <name>Mg(2+)</name>
        <dbReference type="ChEBI" id="CHEBI:18420"/>
    </cofactor>
    <text evidence="8">Binds 1 Mg(2+) ion per subunit.</text>
</comment>
<feature type="binding site" description="in other chain" evidence="8">
    <location>
        <begin position="13"/>
        <end position="16"/>
    </location>
    <ligand>
        <name>IMP</name>
        <dbReference type="ChEBI" id="CHEBI:58053"/>
        <note>ligand shared between dimeric partners</note>
    </ligand>
</feature>
<name>A0A212JTM9_9DELT</name>
<evidence type="ECO:0000256" key="8">
    <source>
        <dbReference type="HAMAP-Rule" id="MF_00011"/>
    </source>
</evidence>
<evidence type="ECO:0000256" key="9">
    <source>
        <dbReference type="PROSITE-ProRule" id="PRU10134"/>
    </source>
</evidence>
<feature type="binding site" evidence="8">
    <location>
        <position position="306"/>
    </location>
    <ligand>
        <name>GTP</name>
        <dbReference type="ChEBI" id="CHEBI:37565"/>
    </ligand>
</feature>
<comment type="function">
    <text evidence="8">Plays an important role in the de novo pathway of purine nucleotide biosynthesis. Catalyzes the first committed step in the biosynthesis of AMP from IMP.</text>
</comment>
<feature type="active site" description="Proton acceptor" evidence="8">
    <location>
        <position position="13"/>
    </location>
</feature>
<dbReference type="FunFam" id="1.10.300.10:FF:000001">
    <property type="entry name" value="Adenylosuccinate synthetase"/>
    <property type="match status" value="1"/>
</dbReference>
<dbReference type="InterPro" id="IPR033128">
    <property type="entry name" value="Adenylosuccin_syn_Lys_AS"/>
</dbReference>
<dbReference type="InterPro" id="IPR042109">
    <property type="entry name" value="Adenylosuccinate_synth_dom1"/>
</dbReference>
<evidence type="ECO:0000256" key="10">
    <source>
        <dbReference type="RuleBase" id="RU000520"/>
    </source>
</evidence>
<dbReference type="SMART" id="SM00788">
    <property type="entry name" value="Adenylsucc_synt"/>
    <property type="match status" value="1"/>
</dbReference>
<dbReference type="NCBIfam" id="NF002223">
    <property type="entry name" value="PRK01117.1"/>
    <property type="match status" value="1"/>
</dbReference>
<dbReference type="Gene3D" id="3.90.170.10">
    <property type="entry name" value="Adenylosuccinate Synthetase, subunit A, domain 3"/>
    <property type="match status" value="1"/>
</dbReference>
<keyword evidence="5 8" id="KW-0658">Purine biosynthesis</keyword>
<feature type="binding site" evidence="8">
    <location>
        <begin position="40"/>
        <end position="42"/>
    </location>
    <ligand>
        <name>GTP</name>
        <dbReference type="ChEBI" id="CHEBI:37565"/>
    </ligand>
</feature>
<organism evidence="11">
    <name type="scientific">uncultured delta proteobacterium</name>
    <dbReference type="NCBI Taxonomy" id="34034"/>
    <lineage>
        <taxon>Bacteria</taxon>
        <taxon>Deltaproteobacteria</taxon>
        <taxon>environmental samples</taxon>
    </lineage>
</organism>
<evidence type="ECO:0000256" key="3">
    <source>
        <dbReference type="ARBA" id="ARBA00022723"/>
    </source>
</evidence>
<feature type="active site" description="Proton donor" evidence="8">
    <location>
        <position position="41"/>
    </location>
</feature>
<protein>
    <recommendedName>
        <fullName evidence="8 10">Adenylosuccinate synthetase</fullName>
        <shortName evidence="8">AMPSase</shortName>
        <shortName evidence="8">AdSS</shortName>
        <ecNumber evidence="8 10">6.3.4.4</ecNumber>
    </recommendedName>
    <alternativeName>
        <fullName evidence="8">IMP--aspartate ligase</fullName>
    </alternativeName>
</protein>
<evidence type="ECO:0000256" key="1">
    <source>
        <dbReference type="ARBA" id="ARBA00011738"/>
    </source>
</evidence>
<keyword evidence="4 8" id="KW-0547">Nucleotide-binding</keyword>
<dbReference type="GO" id="GO:0044208">
    <property type="term" value="P:'de novo' AMP biosynthetic process"/>
    <property type="evidence" value="ECO:0007669"/>
    <property type="project" value="UniProtKB-UniRule"/>
</dbReference>
<feature type="binding site" evidence="8">
    <location>
        <begin position="332"/>
        <end position="334"/>
    </location>
    <ligand>
        <name>GTP</name>
        <dbReference type="ChEBI" id="CHEBI:37565"/>
    </ligand>
</feature>
<comment type="subcellular location">
    <subcellularLocation>
        <location evidence="8">Cytoplasm</location>
    </subcellularLocation>
</comment>
<dbReference type="NCBIfam" id="TIGR00184">
    <property type="entry name" value="purA"/>
    <property type="match status" value="1"/>
</dbReference>
<dbReference type="Gene3D" id="3.40.440.10">
    <property type="entry name" value="Adenylosuccinate Synthetase, subunit A, domain 1"/>
    <property type="match status" value="1"/>
</dbReference>
<comment type="pathway">
    <text evidence="8 10">Purine metabolism; AMP biosynthesis via de novo pathway; AMP from IMP: step 1/2.</text>
</comment>
<dbReference type="PANTHER" id="PTHR11846">
    <property type="entry name" value="ADENYLOSUCCINATE SYNTHETASE"/>
    <property type="match status" value="1"/>
</dbReference>
<feature type="binding site" description="in other chain" evidence="8">
    <location>
        <position position="130"/>
    </location>
    <ligand>
        <name>IMP</name>
        <dbReference type="ChEBI" id="CHEBI:58053"/>
        <note>ligand shared between dimeric partners</note>
    </ligand>
</feature>
<feature type="active site" evidence="9">
    <location>
        <position position="141"/>
    </location>
</feature>
<keyword evidence="3 8" id="KW-0479">Metal-binding</keyword>
<feature type="binding site" description="in other chain" evidence="8">
    <location>
        <position position="304"/>
    </location>
    <ligand>
        <name>IMP</name>
        <dbReference type="ChEBI" id="CHEBI:58053"/>
        <note>ligand shared between dimeric partners</note>
    </ligand>
</feature>
<feature type="binding site" evidence="8">
    <location>
        <begin position="300"/>
        <end position="306"/>
    </location>
    <ligand>
        <name>substrate</name>
    </ligand>
</feature>
<dbReference type="GO" id="GO:0004019">
    <property type="term" value="F:adenylosuccinate synthase activity"/>
    <property type="evidence" value="ECO:0007669"/>
    <property type="project" value="UniProtKB-UniRule"/>
</dbReference>
<dbReference type="EC" id="6.3.4.4" evidence="8 10"/>
<feature type="binding site" evidence="8">
    <location>
        <begin position="414"/>
        <end position="416"/>
    </location>
    <ligand>
        <name>GTP</name>
        <dbReference type="ChEBI" id="CHEBI:37565"/>
    </ligand>
</feature>
<keyword evidence="6 8" id="KW-0460">Magnesium</keyword>
<dbReference type="UniPathway" id="UPA00075">
    <property type="reaction ID" value="UER00335"/>
</dbReference>
<dbReference type="EMBL" id="FLUQ01000002">
    <property type="protein sequence ID" value="SBW02665.1"/>
    <property type="molecule type" value="Genomic_DNA"/>
</dbReference>
<comment type="subunit">
    <text evidence="1 8">Homodimer.</text>
</comment>
<evidence type="ECO:0000256" key="5">
    <source>
        <dbReference type="ARBA" id="ARBA00022755"/>
    </source>
</evidence>
<feature type="binding site" evidence="8">
    <location>
        <begin position="12"/>
        <end position="18"/>
    </location>
    <ligand>
        <name>GTP</name>
        <dbReference type="ChEBI" id="CHEBI:37565"/>
    </ligand>
</feature>
<reference evidence="11" key="1">
    <citation type="submission" date="2016-04" db="EMBL/GenBank/DDBJ databases">
        <authorList>
            <person name="Evans L.H."/>
            <person name="Alamgir A."/>
            <person name="Owens N."/>
            <person name="Weber N.D."/>
            <person name="Virtaneva K."/>
            <person name="Barbian K."/>
            <person name="Babar A."/>
            <person name="Rosenke K."/>
        </authorList>
    </citation>
    <scope>NUCLEOTIDE SEQUENCE</scope>
    <source>
        <strain evidence="11">86</strain>
    </source>
</reference>
<comment type="catalytic activity">
    <reaction evidence="8 10">
        <text>IMP + L-aspartate + GTP = N(6)-(1,2-dicarboxyethyl)-AMP + GDP + phosphate + 2 H(+)</text>
        <dbReference type="Rhea" id="RHEA:15753"/>
        <dbReference type="ChEBI" id="CHEBI:15378"/>
        <dbReference type="ChEBI" id="CHEBI:29991"/>
        <dbReference type="ChEBI" id="CHEBI:37565"/>
        <dbReference type="ChEBI" id="CHEBI:43474"/>
        <dbReference type="ChEBI" id="CHEBI:57567"/>
        <dbReference type="ChEBI" id="CHEBI:58053"/>
        <dbReference type="ChEBI" id="CHEBI:58189"/>
        <dbReference type="EC" id="6.3.4.4"/>
    </reaction>
</comment>
<dbReference type="CDD" id="cd03108">
    <property type="entry name" value="AdSS"/>
    <property type="match status" value="1"/>
</dbReference>
<feature type="binding site" description="in other chain" evidence="8">
    <location>
        <begin position="38"/>
        <end position="41"/>
    </location>
    <ligand>
        <name>IMP</name>
        <dbReference type="ChEBI" id="CHEBI:58053"/>
        <note>ligand shared between dimeric partners</note>
    </ligand>
</feature>
<dbReference type="GO" id="GO:0005737">
    <property type="term" value="C:cytoplasm"/>
    <property type="evidence" value="ECO:0007669"/>
    <property type="project" value="UniProtKB-SubCell"/>
</dbReference>
<feature type="binding site" evidence="8">
    <location>
        <position position="144"/>
    </location>
    <ligand>
        <name>IMP</name>
        <dbReference type="ChEBI" id="CHEBI:58053"/>
        <note>ligand shared between dimeric partners</note>
    </ligand>
</feature>
<dbReference type="InterPro" id="IPR042111">
    <property type="entry name" value="Adenylosuccinate_synth_dom3"/>
</dbReference>
<feature type="binding site" evidence="8">
    <location>
        <position position="13"/>
    </location>
    <ligand>
        <name>Mg(2+)</name>
        <dbReference type="ChEBI" id="CHEBI:18420"/>
    </ligand>
</feature>
<accession>A0A212JTM9</accession>
<dbReference type="InterPro" id="IPR042110">
    <property type="entry name" value="Adenylosuccinate_synth_dom2"/>
</dbReference>